<evidence type="ECO:0000313" key="1">
    <source>
        <dbReference type="Proteomes" id="UP000046395"/>
    </source>
</evidence>
<accession>A0A5S6QF39</accession>
<dbReference type="WBParaSite" id="TMUE_1000005517.1">
    <property type="protein sequence ID" value="TMUE_1000005517.1"/>
    <property type="gene ID" value="WBGene00288800"/>
</dbReference>
<name>A0A5S6QF39_TRIMR</name>
<organism evidence="1 2">
    <name type="scientific">Trichuris muris</name>
    <name type="common">Mouse whipworm</name>
    <dbReference type="NCBI Taxonomy" id="70415"/>
    <lineage>
        <taxon>Eukaryota</taxon>
        <taxon>Metazoa</taxon>
        <taxon>Ecdysozoa</taxon>
        <taxon>Nematoda</taxon>
        <taxon>Enoplea</taxon>
        <taxon>Dorylaimia</taxon>
        <taxon>Trichinellida</taxon>
        <taxon>Trichuridae</taxon>
        <taxon>Trichuris</taxon>
    </lineage>
</organism>
<dbReference type="Proteomes" id="UP000046395">
    <property type="component" value="Unassembled WGS sequence"/>
</dbReference>
<reference evidence="2" key="1">
    <citation type="submission" date="2019-12" db="UniProtKB">
        <authorList>
            <consortium name="WormBaseParasite"/>
        </authorList>
    </citation>
    <scope>IDENTIFICATION</scope>
</reference>
<evidence type="ECO:0000313" key="2">
    <source>
        <dbReference type="WBParaSite" id="TMUE_1000005517.1"/>
    </source>
</evidence>
<proteinExistence type="predicted"/>
<protein>
    <submittedName>
        <fullName evidence="2">Uncharacterized protein</fullName>
    </submittedName>
</protein>
<dbReference type="AlphaFoldDB" id="A0A5S6QF39"/>
<sequence>MQLPTMRVDTLVSELAGTTGVPTLRFPSNYDEHEFERYHLTAPFCPTSCCLRKTAIEMLCNAADKSHAESRNRQPHRGTPSLNFGLANFPATTLGSYWLDRVWAETYNTMNGHIAQTSATSAQEWELPRYWSAFVKGATIDSHSEGQFVLLMVDTDSEIGEVFVREERRRERRKLGSPRGSGAG</sequence>
<keyword evidence="1" id="KW-1185">Reference proteome</keyword>